<organism evidence="1 2">
    <name type="scientific">Lophium mytilinum</name>
    <dbReference type="NCBI Taxonomy" id="390894"/>
    <lineage>
        <taxon>Eukaryota</taxon>
        <taxon>Fungi</taxon>
        <taxon>Dikarya</taxon>
        <taxon>Ascomycota</taxon>
        <taxon>Pezizomycotina</taxon>
        <taxon>Dothideomycetes</taxon>
        <taxon>Pleosporomycetidae</taxon>
        <taxon>Mytilinidiales</taxon>
        <taxon>Mytilinidiaceae</taxon>
        <taxon>Lophium</taxon>
    </lineage>
</organism>
<keyword evidence="2" id="KW-1185">Reference proteome</keyword>
<dbReference type="Proteomes" id="UP000799750">
    <property type="component" value="Unassembled WGS sequence"/>
</dbReference>
<name>A0A6A6QZ91_9PEZI</name>
<sequence>MHYYQLPHSIFFHQTSSGSADTSGGPPASLDAVIVVNAAGVHEFEEYVSGLKRRGRVMVRETNLHQPHGNGLEIARRLDPARGRAFVTAMSWVEGEFGCVSRAKSQGALIGRATLFGPEQLFERAAPMHQRFAAATYNLAPIMQVARDTQGSPQSWL</sequence>
<dbReference type="EMBL" id="MU004186">
    <property type="protein sequence ID" value="KAF2497412.1"/>
    <property type="molecule type" value="Genomic_DNA"/>
</dbReference>
<evidence type="ECO:0000313" key="1">
    <source>
        <dbReference type="EMBL" id="KAF2497412.1"/>
    </source>
</evidence>
<dbReference type="AlphaFoldDB" id="A0A6A6QZ91"/>
<evidence type="ECO:0000313" key="2">
    <source>
        <dbReference type="Proteomes" id="UP000799750"/>
    </source>
</evidence>
<gene>
    <name evidence="1" type="ORF">BU16DRAFT_537074</name>
</gene>
<protein>
    <submittedName>
        <fullName evidence="1">Uncharacterized protein</fullName>
    </submittedName>
</protein>
<proteinExistence type="predicted"/>
<accession>A0A6A6QZ91</accession>
<reference evidence="1" key="1">
    <citation type="journal article" date="2020" name="Stud. Mycol.">
        <title>101 Dothideomycetes genomes: a test case for predicting lifestyles and emergence of pathogens.</title>
        <authorList>
            <person name="Haridas S."/>
            <person name="Albert R."/>
            <person name="Binder M."/>
            <person name="Bloem J."/>
            <person name="Labutti K."/>
            <person name="Salamov A."/>
            <person name="Andreopoulos B."/>
            <person name="Baker S."/>
            <person name="Barry K."/>
            <person name="Bills G."/>
            <person name="Bluhm B."/>
            <person name="Cannon C."/>
            <person name="Castanera R."/>
            <person name="Culley D."/>
            <person name="Daum C."/>
            <person name="Ezra D."/>
            <person name="Gonzalez J."/>
            <person name="Henrissat B."/>
            <person name="Kuo A."/>
            <person name="Liang C."/>
            <person name="Lipzen A."/>
            <person name="Lutzoni F."/>
            <person name="Magnuson J."/>
            <person name="Mondo S."/>
            <person name="Nolan M."/>
            <person name="Ohm R."/>
            <person name="Pangilinan J."/>
            <person name="Park H.-J."/>
            <person name="Ramirez L."/>
            <person name="Alfaro M."/>
            <person name="Sun H."/>
            <person name="Tritt A."/>
            <person name="Yoshinaga Y."/>
            <person name="Zwiers L.-H."/>
            <person name="Turgeon B."/>
            <person name="Goodwin S."/>
            <person name="Spatafora J."/>
            <person name="Crous P."/>
            <person name="Grigoriev I."/>
        </authorList>
    </citation>
    <scope>NUCLEOTIDE SEQUENCE</scope>
    <source>
        <strain evidence="1">CBS 269.34</strain>
    </source>
</reference>